<protein>
    <submittedName>
        <fullName evidence="3 4">Pol-like protein</fullName>
    </submittedName>
</protein>
<evidence type="ECO:0000313" key="5">
    <source>
        <dbReference type="Proteomes" id="UP000002320"/>
    </source>
</evidence>
<dbReference type="GO" id="GO:0003824">
    <property type="term" value="F:catalytic activity"/>
    <property type="evidence" value="ECO:0007669"/>
    <property type="project" value="InterPro"/>
</dbReference>
<dbReference type="Gene3D" id="3.60.10.10">
    <property type="entry name" value="Endonuclease/exonuclease/phosphatase"/>
    <property type="match status" value="1"/>
</dbReference>
<feature type="compositionally biased region" description="Polar residues" evidence="1">
    <location>
        <begin position="92"/>
        <end position="108"/>
    </location>
</feature>
<keyword evidence="5" id="KW-1185">Reference proteome</keyword>
<feature type="compositionally biased region" description="Low complexity" evidence="1">
    <location>
        <begin position="77"/>
        <end position="91"/>
    </location>
</feature>
<dbReference type="KEGG" id="cqu:CpipJ_CPIJ016761"/>
<accession>B0XBM6</accession>
<dbReference type="SUPFAM" id="SSF56219">
    <property type="entry name" value="DNase I-like"/>
    <property type="match status" value="1"/>
</dbReference>
<dbReference type="InParanoid" id="B0XBM6"/>
<evidence type="ECO:0000259" key="2">
    <source>
        <dbReference type="Pfam" id="PF03372"/>
    </source>
</evidence>
<feature type="region of interest" description="Disordered" evidence="1">
    <location>
        <begin position="172"/>
        <end position="214"/>
    </location>
</feature>
<reference evidence="4" key="2">
    <citation type="submission" date="2021-02" db="UniProtKB">
        <authorList>
            <consortium name="EnsemblMetazoa"/>
        </authorList>
    </citation>
    <scope>IDENTIFICATION</scope>
    <source>
        <strain evidence="4">JHB</strain>
    </source>
</reference>
<dbReference type="VEuPathDB" id="VectorBase:CPIJ016761"/>
<organism>
    <name type="scientific">Culex quinquefasciatus</name>
    <name type="common">Southern house mosquito</name>
    <name type="synonym">Culex pungens</name>
    <dbReference type="NCBI Taxonomy" id="7176"/>
    <lineage>
        <taxon>Eukaryota</taxon>
        <taxon>Metazoa</taxon>
        <taxon>Ecdysozoa</taxon>
        <taxon>Arthropoda</taxon>
        <taxon>Hexapoda</taxon>
        <taxon>Insecta</taxon>
        <taxon>Pterygota</taxon>
        <taxon>Neoptera</taxon>
        <taxon>Endopterygota</taxon>
        <taxon>Diptera</taxon>
        <taxon>Nematocera</taxon>
        <taxon>Culicoidea</taxon>
        <taxon>Culicidae</taxon>
        <taxon>Culicinae</taxon>
        <taxon>Culicini</taxon>
        <taxon>Culex</taxon>
        <taxon>Culex</taxon>
    </lineage>
</organism>
<dbReference type="InterPro" id="IPR036691">
    <property type="entry name" value="Endo/exonu/phosph_ase_sf"/>
</dbReference>
<dbReference type="HOGENOM" id="CLU_807134_0_0_1"/>
<gene>
    <name evidence="4" type="primary">6050439</name>
    <name evidence="3" type="ORF">CpipJ_CPIJ016761</name>
</gene>
<evidence type="ECO:0000256" key="1">
    <source>
        <dbReference type="SAM" id="MobiDB-lite"/>
    </source>
</evidence>
<evidence type="ECO:0000313" key="4">
    <source>
        <dbReference type="EnsemblMetazoa" id="CPIJ016761-PA"/>
    </source>
</evidence>
<feature type="compositionally biased region" description="Polar residues" evidence="1">
    <location>
        <begin position="67"/>
        <end position="76"/>
    </location>
</feature>
<dbReference type="InterPro" id="IPR005135">
    <property type="entry name" value="Endo/exonuclease/phosphatase"/>
</dbReference>
<feature type="region of interest" description="Disordered" evidence="1">
    <location>
        <begin position="50"/>
        <end position="141"/>
    </location>
</feature>
<name>B0XBM6_CULQU</name>
<proteinExistence type="predicted"/>
<dbReference type="VEuPathDB" id="VectorBase:CQUJHB018168"/>
<sequence>MSCVENKKLLGQKADLSARLKSASGSTSTSYASVLNGVAPDTNTLLPEFSGTILGPVIPQRPIRPESTGTAPNALQSGAATSATGHSADGSLNISGDGTSSVQTSGSTDVAEHSAGSEASGGGTSSEVSNTLASETEVSAGSVATAVEGGALIDRPNESELASTSDMILIPLPPAAPAAEGDNKETEEMETESPSAADDAAELNTPHPKLPCEEEDAKMPVVKDLASCESKTHSLSSISGTESEGSARSDHCILGGDFNCVIASKDATGTSNHSLVLKNLTSNLGLKDAWEVLKANQIAYSFIRPNCSSRLDRLYVSGAFVPGLRTAEYLVTSFTDHKAFKPAA</sequence>
<evidence type="ECO:0000313" key="3">
    <source>
        <dbReference type="EMBL" id="EDS44375.1"/>
    </source>
</evidence>
<feature type="compositionally biased region" description="Polar residues" evidence="1">
    <location>
        <begin position="130"/>
        <end position="139"/>
    </location>
</feature>
<dbReference type="Pfam" id="PF03372">
    <property type="entry name" value="Exo_endo_phos"/>
    <property type="match status" value="1"/>
</dbReference>
<reference evidence="3" key="1">
    <citation type="submission" date="2007-03" db="EMBL/GenBank/DDBJ databases">
        <title>Annotation of Culex pipiens quinquefasciatus.</title>
        <authorList>
            <consortium name="The Broad Institute Genome Sequencing Platform"/>
            <person name="Atkinson P.W."/>
            <person name="Hemingway J."/>
            <person name="Christensen B.M."/>
            <person name="Higgs S."/>
            <person name="Kodira C."/>
            <person name="Hannick L."/>
            <person name="Megy K."/>
            <person name="O'Leary S."/>
            <person name="Pearson M."/>
            <person name="Haas B.J."/>
            <person name="Mauceli E."/>
            <person name="Wortman J.R."/>
            <person name="Lee N.H."/>
            <person name="Guigo R."/>
            <person name="Stanke M."/>
            <person name="Alvarado L."/>
            <person name="Amedeo P."/>
            <person name="Antoine C.H."/>
            <person name="Arensburger P."/>
            <person name="Bidwell S.L."/>
            <person name="Crawford M."/>
            <person name="Camaro F."/>
            <person name="Devon K."/>
            <person name="Engels R."/>
            <person name="Hammond M."/>
            <person name="Howarth C."/>
            <person name="Koehrsen M."/>
            <person name="Lawson D."/>
            <person name="Montgomery P."/>
            <person name="Nene V."/>
            <person name="Nusbaum C."/>
            <person name="Puiu D."/>
            <person name="Romero-Severson J."/>
            <person name="Severson D.W."/>
            <person name="Shumway M."/>
            <person name="Sisk P."/>
            <person name="Stolte C."/>
            <person name="Zeng Q."/>
            <person name="Eisenstadt E."/>
            <person name="Fraser-Liggett C."/>
            <person name="Strausberg R."/>
            <person name="Galagan J."/>
            <person name="Birren B."/>
            <person name="Collins F.H."/>
        </authorList>
    </citation>
    <scope>NUCLEOTIDE SEQUENCE [LARGE SCALE GENOMIC DNA]</scope>
    <source>
        <strain evidence="3">JHB</strain>
    </source>
</reference>
<feature type="domain" description="Endonuclease/exonuclease/phosphatase" evidence="2">
    <location>
        <begin position="244"/>
        <end position="326"/>
    </location>
</feature>
<dbReference type="EnsemblMetazoa" id="CPIJ016761-RA">
    <property type="protein sequence ID" value="CPIJ016761-PA"/>
    <property type="gene ID" value="CPIJ016761"/>
</dbReference>
<dbReference type="EMBL" id="DS232642">
    <property type="protein sequence ID" value="EDS44375.1"/>
    <property type="molecule type" value="Genomic_DNA"/>
</dbReference>
<dbReference type="AlphaFoldDB" id="B0XBM6"/>
<dbReference type="Proteomes" id="UP000002320">
    <property type="component" value="Unassembled WGS sequence"/>
</dbReference>